<name>A0A6M3YPG9_9VIRU</name>
<organism evidence="2">
    <name type="scientific">Parvo-like hybrid virus UC12</name>
    <dbReference type="NCBI Taxonomy" id="1395612"/>
    <lineage>
        <taxon>Viruses</taxon>
        <taxon>Monodnaviria</taxon>
        <taxon>Shotokuvirae</taxon>
        <taxon>Cressdnaviricota</taxon>
        <taxon>Arfiviricetes</taxon>
        <taxon>Lineavirales</taxon>
        <taxon>Oomyviridae</taxon>
        <taxon>Nicoomyvirus</taxon>
        <taxon>Nicoomyvirus moldensis</taxon>
        <taxon>Parvovirus NIH-CQV</taxon>
    </lineage>
</organism>
<feature type="region of interest" description="Disordered" evidence="1">
    <location>
        <begin position="60"/>
        <end position="128"/>
    </location>
</feature>
<proteinExistence type="predicted"/>
<protein>
    <submittedName>
        <fullName evidence="2">Capsid protein</fullName>
    </submittedName>
</protein>
<evidence type="ECO:0000313" key="2">
    <source>
        <dbReference type="EMBL" id="QJI53773.1"/>
    </source>
</evidence>
<sequence>MPWLFGNHYGPPNRRYEYNRNLALWNQEVMHHNAAGNRAQKFKKILAGGAVAAGVATSFYNSPPRREHKQASKFSPKDKKMPALRKDDDGDVEMESKPEAKTAAKSGESAKSTSGTAMGGQDTPITFQKPHYGLPNTITQTLPSTVYFSVIPAKLVTGGMTVVQIRLTSLIDQFITSLTTPTATSAYANGTYNKLLAANTGFAWQTTLIDFPTAVTDDMQWRKFFTKMYQYYAVLGLEWELTMHNPSKIINNDIVMGSWVDTYSSNNTTIVHPVGGPSGETEYWPDVRWTRVGSSSDGTSNFATARGFYKPGLVKNNVENDEDIKTWTKTNASPVYTERLTFAFNKAWCNDVQDFTGLNCRLKLRYHVQFKDLFPVYRWPNIAATPIVTTTADILAT</sequence>
<accession>A0A6M3YPG9</accession>
<feature type="compositionally biased region" description="Basic and acidic residues" evidence="1">
    <location>
        <begin position="75"/>
        <end position="102"/>
    </location>
</feature>
<dbReference type="EMBL" id="MT138223">
    <property type="protein sequence ID" value="QJI53773.1"/>
    <property type="molecule type" value="Genomic_DNA"/>
</dbReference>
<reference evidence="2" key="1">
    <citation type="submission" date="2020-01" db="EMBL/GenBank/DDBJ databases">
        <title>Viral genomes from wild and zoo birds in China.</title>
        <authorList>
            <person name="Xiao Y."/>
            <person name="Shan T."/>
            <person name="Yang S."/>
            <person name="Zhang W."/>
        </authorList>
    </citation>
    <scope>NUCLEOTIDE SEQUENCE</scope>
    <source>
        <strain evidence="2">Bsk136par02</strain>
    </source>
</reference>
<evidence type="ECO:0000256" key="1">
    <source>
        <dbReference type="SAM" id="MobiDB-lite"/>
    </source>
</evidence>